<dbReference type="Proteomes" id="UP001597169">
    <property type="component" value="Unassembled WGS sequence"/>
</dbReference>
<evidence type="ECO:0000256" key="5">
    <source>
        <dbReference type="ARBA" id="ARBA00023316"/>
    </source>
</evidence>
<evidence type="ECO:0000256" key="4">
    <source>
        <dbReference type="ARBA" id="ARBA00022984"/>
    </source>
</evidence>
<dbReference type="InterPro" id="IPR005490">
    <property type="entry name" value="LD_TPept_cat_dom"/>
</dbReference>
<dbReference type="Pfam" id="PF03734">
    <property type="entry name" value="YkuD"/>
    <property type="match status" value="1"/>
</dbReference>
<dbReference type="Gene3D" id="2.40.440.10">
    <property type="entry name" value="L,D-transpeptidase catalytic domain-like"/>
    <property type="match status" value="1"/>
</dbReference>
<evidence type="ECO:0000256" key="1">
    <source>
        <dbReference type="ARBA" id="ARBA00004752"/>
    </source>
</evidence>
<dbReference type="EC" id="2.-.-.-" evidence="7"/>
<protein>
    <submittedName>
        <fullName evidence="7">L,D-transpeptidase</fullName>
        <ecNumber evidence="7">2.-.-.-</ecNumber>
    </submittedName>
</protein>
<gene>
    <name evidence="7" type="ORF">ACFQ3J_06790</name>
</gene>
<proteinExistence type="predicted"/>
<evidence type="ECO:0000259" key="6">
    <source>
        <dbReference type="Pfam" id="PF03734"/>
    </source>
</evidence>
<dbReference type="CDD" id="cd16913">
    <property type="entry name" value="YkuD_like"/>
    <property type="match status" value="1"/>
</dbReference>
<organism evidence="7 8">
    <name type="scientific">Paenibacillus provencensis</name>
    <dbReference type="NCBI Taxonomy" id="441151"/>
    <lineage>
        <taxon>Bacteria</taxon>
        <taxon>Bacillati</taxon>
        <taxon>Bacillota</taxon>
        <taxon>Bacilli</taxon>
        <taxon>Bacillales</taxon>
        <taxon>Paenibacillaceae</taxon>
        <taxon>Paenibacillus</taxon>
    </lineage>
</organism>
<keyword evidence="5" id="KW-0961">Cell wall biogenesis/degradation</keyword>
<comment type="pathway">
    <text evidence="1">Cell wall biogenesis; peptidoglycan biosynthesis.</text>
</comment>
<evidence type="ECO:0000313" key="8">
    <source>
        <dbReference type="Proteomes" id="UP001597169"/>
    </source>
</evidence>
<name>A0ABW3PVG9_9BACL</name>
<dbReference type="EMBL" id="JBHTKX010000001">
    <property type="protein sequence ID" value="MFD1127876.1"/>
    <property type="molecule type" value="Genomic_DNA"/>
</dbReference>
<sequence length="159" mass="17445">MTYRISALFPKDRNKQGTLELYDSTETLILGPIPALGRGSNLPENGGDHTQWKLQKADTPTGEYQTTIIDASSDVSTYGPYQRVKLFPAIMGNAKIAEDNGRKDILIHGGDPETDSKKGWYPLKATYGCIRVSNEDQKKLIEAIVVCGGGRGKIMITEI</sequence>
<comment type="caution">
    <text evidence="7">The sequence shown here is derived from an EMBL/GenBank/DDBJ whole genome shotgun (WGS) entry which is preliminary data.</text>
</comment>
<evidence type="ECO:0000256" key="3">
    <source>
        <dbReference type="ARBA" id="ARBA00022960"/>
    </source>
</evidence>
<dbReference type="SUPFAM" id="SSF141523">
    <property type="entry name" value="L,D-transpeptidase catalytic domain-like"/>
    <property type="match status" value="1"/>
</dbReference>
<dbReference type="RefSeq" id="WP_251584994.1">
    <property type="nucleotide sequence ID" value="NZ_JBHTKX010000001.1"/>
</dbReference>
<evidence type="ECO:0000256" key="2">
    <source>
        <dbReference type="ARBA" id="ARBA00022679"/>
    </source>
</evidence>
<keyword evidence="8" id="KW-1185">Reference proteome</keyword>
<reference evidence="8" key="1">
    <citation type="journal article" date="2019" name="Int. J. Syst. Evol. Microbiol.">
        <title>The Global Catalogue of Microorganisms (GCM) 10K type strain sequencing project: providing services to taxonomists for standard genome sequencing and annotation.</title>
        <authorList>
            <consortium name="The Broad Institute Genomics Platform"/>
            <consortium name="The Broad Institute Genome Sequencing Center for Infectious Disease"/>
            <person name="Wu L."/>
            <person name="Ma J."/>
        </authorList>
    </citation>
    <scope>NUCLEOTIDE SEQUENCE [LARGE SCALE GENOMIC DNA]</scope>
    <source>
        <strain evidence="8">CCUG 53519</strain>
    </source>
</reference>
<accession>A0ABW3PVG9</accession>
<feature type="domain" description="L,D-TPase catalytic" evidence="6">
    <location>
        <begin position="37"/>
        <end position="144"/>
    </location>
</feature>
<keyword evidence="2 7" id="KW-0808">Transferase</keyword>
<keyword evidence="3" id="KW-0133">Cell shape</keyword>
<evidence type="ECO:0000313" key="7">
    <source>
        <dbReference type="EMBL" id="MFD1127876.1"/>
    </source>
</evidence>
<dbReference type="GO" id="GO:0016740">
    <property type="term" value="F:transferase activity"/>
    <property type="evidence" value="ECO:0007669"/>
    <property type="project" value="UniProtKB-KW"/>
</dbReference>
<dbReference type="InterPro" id="IPR038063">
    <property type="entry name" value="Transpep_catalytic_dom"/>
</dbReference>
<keyword evidence="4" id="KW-0573">Peptidoglycan synthesis</keyword>